<dbReference type="RefSeq" id="WP_034434541.1">
    <property type="nucleotide sequence ID" value="NZ_CBTK010000248.1"/>
</dbReference>
<dbReference type="SUPFAM" id="SSF54197">
    <property type="entry name" value="HIT-like"/>
    <property type="match status" value="1"/>
</dbReference>
<dbReference type="OrthoDB" id="9784774at2"/>
<keyword evidence="6" id="KW-1185">Reference proteome</keyword>
<gene>
    <name evidence="5" type="ORF">BN874_340064</name>
</gene>
<dbReference type="PANTHER" id="PTHR46648:SF1">
    <property type="entry name" value="ADENOSINE 5'-MONOPHOSPHORAMIDASE HNT1"/>
    <property type="match status" value="1"/>
</dbReference>
<name>A0A7U7GCX3_9GAMM</name>
<accession>A0A7U7GCX3</accession>
<comment type="caution">
    <text evidence="5">The sequence shown here is derived from an EMBL/GenBank/DDBJ whole genome shotgun (WGS) entry which is preliminary data.</text>
</comment>
<dbReference type="InterPro" id="IPR036265">
    <property type="entry name" value="HIT-like_sf"/>
</dbReference>
<dbReference type="GO" id="GO:0009117">
    <property type="term" value="P:nucleotide metabolic process"/>
    <property type="evidence" value="ECO:0007669"/>
    <property type="project" value="TreeGrafter"/>
</dbReference>
<dbReference type="EMBL" id="CBTK010000248">
    <property type="protein sequence ID" value="CDH46104.1"/>
    <property type="molecule type" value="Genomic_DNA"/>
</dbReference>
<dbReference type="InterPro" id="IPR001310">
    <property type="entry name" value="Histidine_triad_HIT"/>
</dbReference>
<dbReference type="CDD" id="cd01277">
    <property type="entry name" value="HINT_subgroup"/>
    <property type="match status" value="1"/>
</dbReference>
<dbReference type="PRINTS" id="PR00332">
    <property type="entry name" value="HISTRIAD"/>
</dbReference>
<feature type="domain" description="HIT" evidence="4">
    <location>
        <begin position="8"/>
        <end position="115"/>
    </location>
</feature>
<sequence>MSASAHCIFCKIVRGEIPAIKVYEDDLTLAFMDIQPASPGHTLVISKAHAPTLLDIAEVDLLAVTVTTQRIAGAVQQALVPDGIRINQFNGTAAGQTVLHYHVHIIPMWEGQKIGAHGRAPADPDALKALAARIRDALQA</sequence>
<evidence type="ECO:0000256" key="2">
    <source>
        <dbReference type="PIRSR" id="PIRSR601310-3"/>
    </source>
</evidence>
<dbReference type="InterPro" id="IPR011146">
    <property type="entry name" value="HIT-like"/>
</dbReference>
<evidence type="ECO:0000313" key="5">
    <source>
        <dbReference type="EMBL" id="CDH46104.1"/>
    </source>
</evidence>
<dbReference type="AlphaFoldDB" id="A0A7U7GCX3"/>
<reference evidence="5 6" key="1">
    <citation type="journal article" date="2014" name="ISME J.">
        <title>Candidatus Competibacter-lineage genomes retrieved from metagenomes reveal functional metabolic diversity.</title>
        <authorList>
            <person name="McIlroy S.J."/>
            <person name="Albertsen M."/>
            <person name="Andresen E.K."/>
            <person name="Saunders A.M."/>
            <person name="Kristiansen R."/>
            <person name="Stokholm-Bjerregaard M."/>
            <person name="Nielsen K.L."/>
            <person name="Nielsen P.H."/>
        </authorList>
    </citation>
    <scope>NUCLEOTIDE SEQUENCE [LARGE SCALE GENOMIC DNA]</scope>
    <source>
        <strain evidence="5 6">Run_B_J11</strain>
    </source>
</reference>
<dbReference type="Gene3D" id="3.30.428.10">
    <property type="entry name" value="HIT-like"/>
    <property type="match status" value="1"/>
</dbReference>
<evidence type="ECO:0000313" key="6">
    <source>
        <dbReference type="Proteomes" id="UP000019184"/>
    </source>
</evidence>
<evidence type="ECO:0000259" key="4">
    <source>
        <dbReference type="PROSITE" id="PS51084"/>
    </source>
</evidence>
<organism evidence="5 6">
    <name type="scientific">Candidatus Contendobacter odensis Run_B_J11</name>
    <dbReference type="NCBI Taxonomy" id="1400861"/>
    <lineage>
        <taxon>Bacteria</taxon>
        <taxon>Pseudomonadati</taxon>
        <taxon>Pseudomonadota</taxon>
        <taxon>Gammaproteobacteria</taxon>
        <taxon>Candidatus Competibacteraceae</taxon>
        <taxon>Candidatus Contendibacter</taxon>
    </lineage>
</organism>
<dbReference type="PANTHER" id="PTHR46648">
    <property type="entry name" value="HIT FAMILY PROTEIN 1"/>
    <property type="match status" value="1"/>
</dbReference>
<protein>
    <submittedName>
        <fullName evidence="5">Histidine triad (HIT) protein</fullName>
    </submittedName>
</protein>
<dbReference type="InterPro" id="IPR039384">
    <property type="entry name" value="HINT"/>
</dbReference>
<dbReference type="Proteomes" id="UP000019184">
    <property type="component" value="Unassembled WGS sequence"/>
</dbReference>
<evidence type="ECO:0000256" key="3">
    <source>
        <dbReference type="PROSITE-ProRule" id="PRU00464"/>
    </source>
</evidence>
<dbReference type="GO" id="GO:0003824">
    <property type="term" value="F:catalytic activity"/>
    <property type="evidence" value="ECO:0007669"/>
    <property type="project" value="InterPro"/>
</dbReference>
<dbReference type="PROSITE" id="PS51084">
    <property type="entry name" value="HIT_2"/>
    <property type="match status" value="1"/>
</dbReference>
<dbReference type="Pfam" id="PF01230">
    <property type="entry name" value="HIT"/>
    <property type="match status" value="1"/>
</dbReference>
<feature type="short sequence motif" description="Histidine triad motif" evidence="2 3">
    <location>
        <begin position="100"/>
        <end position="104"/>
    </location>
</feature>
<evidence type="ECO:0000256" key="1">
    <source>
        <dbReference type="PIRSR" id="PIRSR601310-1"/>
    </source>
</evidence>
<feature type="active site" description="Tele-AMP-histidine intermediate" evidence="1">
    <location>
        <position position="102"/>
    </location>
</feature>
<proteinExistence type="predicted"/>